<proteinExistence type="predicted"/>
<evidence type="ECO:0000313" key="2">
    <source>
        <dbReference type="EMBL" id="KAF6810858.1"/>
    </source>
</evidence>
<sequence>MPPRPLAAYAATGTKKPDHRRTAPGEEESDQDQEAAEAHDTSLSPWERWEKVVLGERHCCDDSEHNPATSRDRMLVAVVFGQFAVKTAVPSTEPQEGRNLCYSAYP</sequence>
<accession>A0A8H6MWI2</accession>
<feature type="compositionally biased region" description="Acidic residues" evidence="1">
    <location>
        <begin position="25"/>
        <end position="35"/>
    </location>
</feature>
<comment type="caution">
    <text evidence="2">The sequence shown here is derived from an EMBL/GenBank/DDBJ whole genome shotgun (WGS) entry which is preliminary data.</text>
</comment>
<protein>
    <submittedName>
        <fullName evidence="2">Uncharacterized protein</fullName>
    </submittedName>
</protein>
<evidence type="ECO:0000256" key="1">
    <source>
        <dbReference type="SAM" id="MobiDB-lite"/>
    </source>
</evidence>
<name>A0A8H6MWI2_9PEZI</name>
<dbReference type="EMBL" id="WIGN01000081">
    <property type="protein sequence ID" value="KAF6810858.1"/>
    <property type="molecule type" value="Genomic_DNA"/>
</dbReference>
<organism evidence="2 3">
    <name type="scientific">Colletotrichum sojae</name>
    <dbReference type="NCBI Taxonomy" id="2175907"/>
    <lineage>
        <taxon>Eukaryota</taxon>
        <taxon>Fungi</taxon>
        <taxon>Dikarya</taxon>
        <taxon>Ascomycota</taxon>
        <taxon>Pezizomycotina</taxon>
        <taxon>Sordariomycetes</taxon>
        <taxon>Hypocreomycetidae</taxon>
        <taxon>Glomerellales</taxon>
        <taxon>Glomerellaceae</taxon>
        <taxon>Colletotrichum</taxon>
        <taxon>Colletotrichum orchidearum species complex</taxon>
    </lineage>
</organism>
<evidence type="ECO:0000313" key="3">
    <source>
        <dbReference type="Proteomes" id="UP000652219"/>
    </source>
</evidence>
<dbReference type="Proteomes" id="UP000652219">
    <property type="component" value="Unassembled WGS sequence"/>
</dbReference>
<gene>
    <name evidence="2" type="ORF">CSOJ01_06073</name>
</gene>
<dbReference type="AlphaFoldDB" id="A0A8H6MWI2"/>
<keyword evidence="3" id="KW-1185">Reference proteome</keyword>
<reference evidence="2 3" key="1">
    <citation type="journal article" date="2020" name="Phytopathology">
        <title>Genome Sequence Resources of Colletotrichum truncatum, C. plurivorum, C. musicola, and C. sojae: Four Species Pathogenic to Soybean (Glycine max).</title>
        <authorList>
            <person name="Rogerio F."/>
            <person name="Boufleur T.R."/>
            <person name="Ciampi-Guillardi M."/>
            <person name="Sukno S.A."/>
            <person name="Thon M.R."/>
            <person name="Massola Junior N.S."/>
            <person name="Baroncelli R."/>
        </authorList>
    </citation>
    <scope>NUCLEOTIDE SEQUENCE [LARGE SCALE GENOMIC DNA]</scope>
    <source>
        <strain evidence="2 3">LFN0009</strain>
    </source>
</reference>
<feature type="region of interest" description="Disordered" evidence="1">
    <location>
        <begin position="1"/>
        <end position="44"/>
    </location>
</feature>